<dbReference type="Pfam" id="PF01751">
    <property type="entry name" value="Toprim"/>
    <property type="match status" value="1"/>
</dbReference>
<feature type="domain" description="Toprim" evidence="1">
    <location>
        <begin position="6"/>
        <end position="96"/>
    </location>
</feature>
<comment type="caution">
    <text evidence="2">The sequence shown here is derived from an EMBL/GenBank/DDBJ whole genome shotgun (WGS) entry which is preliminary data.</text>
</comment>
<evidence type="ECO:0000313" key="3">
    <source>
        <dbReference type="Proteomes" id="UP000295632"/>
    </source>
</evidence>
<dbReference type="RefSeq" id="WP_208112737.1">
    <property type="nucleotide sequence ID" value="NZ_SNYJ01000006.1"/>
</dbReference>
<keyword evidence="3" id="KW-1185">Reference proteome</keyword>
<dbReference type="Proteomes" id="UP000295632">
    <property type="component" value="Unassembled WGS sequence"/>
</dbReference>
<dbReference type="PROSITE" id="PS50880">
    <property type="entry name" value="TOPRIM"/>
    <property type="match status" value="1"/>
</dbReference>
<evidence type="ECO:0000313" key="2">
    <source>
        <dbReference type="EMBL" id="TDQ40469.1"/>
    </source>
</evidence>
<gene>
    <name evidence="2" type="ORF">EV213_106188</name>
</gene>
<sequence>MDLDGRKVLIVEGRTDKEAIKKVINEPLDILCTYGTLGVEKLDAMIEEHELDNREVYVLVDADDAGEKLRKQLRIELPHAKHLYVDRVYREVATTPADYLASLMAQANITVKFT</sequence>
<dbReference type="GO" id="GO:0006364">
    <property type="term" value="P:rRNA processing"/>
    <property type="evidence" value="ECO:0007669"/>
    <property type="project" value="TreeGrafter"/>
</dbReference>
<dbReference type="AlphaFoldDB" id="A0A4R6U6X5"/>
<dbReference type="InterPro" id="IPR006171">
    <property type="entry name" value="TOPRIM_dom"/>
</dbReference>
<dbReference type="Gene3D" id="3.40.1360.10">
    <property type="match status" value="1"/>
</dbReference>
<dbReference type="PANTHER" id="PTHR39156">
    <property type="entry name" value="RIBONUCLEASE M5"/>
    <property type="match status" value="1"/>
</dbReference>
<proteinExistence type="predicted"/>
<accession>A0A4R6U6X5</accession>
<dbReference type="SUPFAM" id="SSF110455">
    <property type="entry name" value="Toprim domain"/>
    <property type="match status" value="1"/>
</dbReference>
<dbReference type="SMART" id="SM00493">
    <property type="entry name" value="TOPRIM"/>
    <property type="match status" value="1"/>
</dbReference>
<reference evidence="2 3" key="1">
    <citation type="submission" date="2019-03" db="EMBL/GenBank/DDBJ databases">
        <title>Genomic Encyclopedia of Type Strains, Phase IV (KMG-IV): sequencing the most valuable type-strain genomes for metagenomic binning, comparative biology and taxonomic classification.</title>
        <authorList>
            <person name="Goeker M."/>
        </authorList>
    </citation>
    <scope>NUCLEOTIDE SEQUENCE [LARGE SCALE GENOMIC DNA]</scope>
    <source>
        <strain evidence="2 3">DSM 28697</strain>
    </source>
</reference>
<dbReference type="GO" id="GO:0043822">
    <property type="term" value="F:ribonuclease M5 activity"/>
    <property type="evidence" value="ECO:0007669"/>
    <property type="project" value="TreeGrafter"/>
</dbReference>
<name>A0A4R6U6X5_9BACI</name>
<evidence type="ECO:0000259" key="1">
    <source>
        <dbReference type="PROSITE" id="PS50880"/>
    </source>
</evidence>
<organism evidence="2 3">
    <name type="scientific">Aureibacillus halotolerans</name>
    <dbReference type="NCBI Taxonomy" id="1508390"/>
    <lineage>
        <taxon>Bacteria</taxon>
        <taxon>Bacillati</taxon>
        <taxon>Bacillota</taxon>
        <taxon>Bacilli</taxon>
        <taxon>Bacillales</taxon>
        <taxon>Bacillaceae</taxon>
        <taxon>Aureibacillus</taxon>
    </lineage>
</organism>
<protein>
    <submittedName>
        <fullName evidence="2">Toprim domain protein</fullName>
    </submittedName>
</protein>
<dbReference type="PANTHER" id="PTHR39156:SF2">
    <property type="entry name" value="DNA PRIMASE (BACTERIAL TYPE) AND SMALL PRIMASE-LIKE PROTEINS"/>
    <property type="match status" value="1"/>
</dbReference>
<dbReference type="EMBL" id="SNYJ01000006">
    <property type="protein sequence ID" value="TDQ40469.1"/>
    <property type="molecule type" value="Genomic_DNA"/>
</dbReference>